<reference evidence="1" key="1">
    <citation type="submission" date="2021-01" db="EMBL/GenBank/DDBJ databases">
        <authorList>
            <person name="Corre E."/>
            <person name="Pelletier E."/>
            <person name="Niang G."/>
            <person name="Scheremetjew M."/>
            <person name="Finn R."/>
            <person name="Kale V."/>
            <person name="Holt S."/>
            <person name="Cochrane G."/>
            <person name="Meng A."/>
            <person name="Brown T."/>
            <person name="Cohen L."/>
        </authorList>
    </citation>
    <scope>NUCLEOTIDE SEQUENCE</scope>
    <source>
        <strain evidence="1">FSP1.4</strain>
    </source>
</reference>
<evidence type="ECO:0000313" key="2">
    <source>
        <dbReference type="EMBL" id="CAE0353469.1"/>
    </source>
</evidence>
<gene>
    <name evidence="1" type="ORF">EHAR0213_LOCUS12384</name>
    <name evidence="2" type="ORF">EHAR0213_LOCUS12385</name>
</gene>
<evidence type="ECO:0000313" key="1">
    <source>
        <dbReference type="EMBL" id="CAE0353468.1"/>
    </source>
</evidence>
<dbReference type="AlphaFoldDB" id="A0A7S3JEW7"/>
<proteinExistence type="predicted"/>
<sequence>METAELYLQDESQILNEDLNESEMEIYDTIEKSLSGSKNPFSMNKSYTSDVSGNSKARKYGKHIDSNYITFGISRKGRISNDDALLKKVNRETITGYSTNEFTEKAE</sequence>
<dbReference type="EMBL" id="HBII01029822">
    <property type="protein sequence ID" value="CAE0353468.1"/>
    <property type="molecule type" value="Transcribed_RNA"/>
</dbReference>
<accession>A0A7S3JEW7</accession>
<name>A0A7S3JEW7_9SPIT</name>
<protein>
    <submittedName>
        <fullName evidence="1">Uncharacterized protein</fullName>
    </submittedName>
</protein>
<organism evidence="1">
    <name type="scientific">Euplotes harpa</name>
    <dbReference type="NCBI Taxonomy" id="151035"/>
    <lineage>
        <taxon>Eukaryota</taxon>
        <taxon>Sar</taxon>
        <taxon>Alveolata</taxon>
        <taxon>Ciliophora</taxon>
        <taxon>Intramacronucleata</taxon>
        <taxon>Spirotrichea</taxon>
        <taxon>Hypotrichia</taxon>
        <taxon>Euplotida</taxon>
        <taxon>Euplotidae</taxon>
        <taxon>Euplotes</taxon>
    </lineage>
</organism>
<dbReference type="EMBL" id="HBII01029823">
    <property type="protein sequence ID" value="CAE0353469.1"/>
    <property type="molecule type" value="Transcribed_RNA"/>
</dbReference>